<dbReference type="NCBIfam" id="TIGR00869">
    <property type="entry name" value="sec62"/>
    <property type="match status" value="1"/>
</dbReference>
<keyword evidence="8 12" id="KW-1133">Transmembrane helix</keyword>
<dbReference type="OrthoDB" id="200187at2759"/>
<organism evidence="13 14">
    <name type="scientific">Lipomyces starkeyi NRRL Y-11557</name>
    <dbReference type="NCBI Taxonomy" id="675824"/>
    <lineage>
        <taxon>Eukaryota</taxon>
        <taxon>Fungi</taxon>
        <taxon>Dikarya</taxon>
        <taxon>Ascomycota</taxon>
        <taxon>Saccharomycotina</taxon>
        <taxon>Lipomycetes</taxon>
        <taxon>Lipomycetales</taxon>
        <taxon>Lipomycetaceae</taxon>
        <taxon>Lipomyces</taxon>
    </lineage>
</organism>
<evidence type="ECO:0000256" key="10">
    <source>
        <dbReference type="ARBA" id="ARBA00023136"/>
    </source>
</evidence>
<dbReference type="PANTHER" id="PTHR12443">
    <property type="entry name" value="TRANSLOCATION PROTEIN SEC62"/>
    <property type="match status" value="1"/>
</dbReference>
<dbReference type="STRING" id="675824.A0A1E3Q4C6"/>
<evidence type="ECO:0000313" key="13">
    <source>
        <dbReference type="EMBL" id="ODQ72428.1"/>
    </source>
</evidence>
<evidence type="ECO:0000256" key="6">
    <source>
        <dbReference type="ARBA" id="ARBA00022824"/>
    </source>
</evidence>
<feature type="transmembrane region" description="Helical" evidence="12">
    <location>
        <begin position="155"/>
        <end position="175"/>
    </location>
</feature>
<dbReference type="Proteomes" id="UP000094385">
    <property type="component" value="Unassembled WGS sequence"/>
</dbReference>
<dbReference type="GO" id="GO:0031204">
    <property type="term" value="P:post-translational protein targeting to membrane, translocation"/>
    <property type="evidence" value="ECO:0007669"/>
    <property type="project" value="EnsemblFungi"/>
</dbReference>
<evidence type="ECO:0000256" key="9">
    <source>
        <dbReference type="ARBA" id="ARBA00023010"/>
    </source>
</evidence>
<feature type="transmembrane region" description="Helical" evidence="12">
    <location>
        <begin position="182"/>
        <end position="215"/>
    </location>
</feature>
<dbReference type="InterPro" id="IPR011553">
    <property type="entry name" value="Sec62_asco"/>
</dbReference>
<accession>A0A1E3Q4C6</accession>
<gene>
    <name evidence="13" type="ORF">LIPSTDRAFT_71975</name>
</gene>
<dbReference type="EMBL" id="KV454295">
    <property type="protein sequence ID" value="ODQ72428.1"/>
    <property type="molecule type" value="Genomic_DNA"/>
</dbReference>
<evidence type="ECO:0000256" key="3">
    <source>
        <dbReference type="ARBA" id="ARBA00021257"/>
    </source>
</evidence>
<evidence type="ECO:0000256" key="8">
    <source>
        <dbReference type="ARBA" id="ARBA00022989"/>
    </source>
</evidence>
<protein>
    <recommendedName>
        <fullName evidence="3">Translocation protein SEC62</fullName>
    </recommendedName>
</protein>
<evidence type="ECO:0000256" key="1">
    <source>
        <dbReference type="ARBA" id="ARBA00004477"/>
    </source>
</evidence>
<dbReference type="Pfam" id="PF03839">
    <property type="entry name" value="Sec62"/>
    <property type="match status" value="1"/>
</dbReference>
<evidence type="ECO:0000313" key="14">
    <source>
        <dbReference type="Proteomes" id="UP000094385"/>
    </source>
</evidence>
<keyword evidence="4" id="KW-0813">Transport</keyword>
<evidence type="ECO:0000256" key="7">
    <source>
        <dbReference type="ARBA" id="ARBA00022927"/>
    </source>
</evidence>
<dbReference type="GO" id="GO:0031207">
    <property type="term" value="C:Sec62/Sec63 complex"/>
    <property type="evidence" value="ECO:0007669"/>
    <property type="project" value="EnsemblFungi"/>
</dbReference>
<sequence length="276" mass="30844">MSAQPQGAPPKSPTALAIATFLRHNSQLKMRQGVLNGKRQDFFRSKRALRALQSPEYASSQKKKGSLLPPIASEEDAIRVFKELPLNSLAIRVEKLTRKTVEAKRASSPQAQLPPISALSKVKGVPTLSFVREQVVSSDDDIYYVWIWERVHWTAYLYAGLIAAAIFAVVLFPLWPPILRLGVWYLSMGMLGLLAAFFAMSIARLILFGVTYFAAPPGLWIFPNLFEDVGFVDSFIPLYAWNVEQEKKKKKKKVTATVTAVTEEEPTASDTKENKS</sequence>
<keyword evidence="10 12" id="KW-0472">Membrane</keyword>
<dbReference type="InterPro" id="IPR004728">
    <property type="entry name" value="Sec62"/>
</dbReference>
<feature type="region of interest" description="Disordered" evidence="11">
    <location>
        <begin position="249"/>
        <end position="276"/>
    </location>
</feature>
<comment type="subcellular location">
    <subcellularLocation>
        <location evidence="1">Endoplasmic reticulum membrane</location>
        <topology evidence="1">Multi-pass membrane protein</topology>
    </subcellularLocation>
</comment>
<evidence type="ECO:0000256" key="4">
    <source>
        <dbReference type="ARBA" id="ARBA00022448"/>
    </source>
</evidence>
<evidence type="ECO:0000256" key="2">
    <source>
        <dbReference type="ARBA" id="ARBA00010604"/>
    </source>
</evidence>
<dbReference type="GO" id="GO:0008320">
    <property type="term" value="F:protein transmembrane transporter activity"/>
    <property type="evidence" value="ECO:0007669"/>
    <property type="project" value="EnsemblFungi"/>
</dbReference>
<comment type="similarity">
    <text evidence="2">Belongs to the SEC62 family.</text>
</comment>
<reference evidence="13 14" key="1">
    <citation type="journal article" date="2016" name="Proc. Natl. Acad. Sci. U.S.A.">
        <title>Comparative genomics of biotechnologically important yeasts.</title>
        <authorList>
            <person name="Riley R."/>
            <person name="Haridas S."/>
            <person name="Wolfe K.H."/>
            <person name="Lopes M.R."/>
            <person name="Hittinger C.T."/>
            <person name="Goeker M."/>
            <person name="Salamov A.A."/>
            <person name="Wisecaver J.H."/>
            <person name="Long T.M."/>
            <person name="Calvey C.H."/>
            <person name="Aerts A.L."/>
            <person name="Barry K.W."/>
            <person name="Choi C."/>
            <person name="Clum A."/>
            <person name="Coughlan A.Y."/>
            <person name="Deshpande S."/>
            <person name="Douglass A.P."/>
            <person name="Hanson S.J."/>
            <person name="Klenk H.-P."/>
            <person name="LaButti K.M."/>
            <person name="Lapidus A."/>
            <person name="Lindquist E.A."/>
            <person name="Lipzen A.M."/>
            <person name="Meier-Kolthoff J.P."/>
            <person name="Ohm R.A."/>
            <person name="Otillar R.P."/>
            <person name="Pangilinan J.L."/>
            <person name="Peng Y."/>
            <person name="Rokas A."/>
            <person name="Rosa C.A."/>
            <person name="Scheuner C."/>
            <person name="Sibirny A.A."/>
            <person name="Slot J.C."/>
            <person name="Stielow J.B."/>
            <person name="Sun H."/>
            <person name="Kurtzman C.P."/>
            <person name="Blackwell M."/>
            <person name="Grigoriev I.V."/>
            <person name="Jeffries T.W."/>
        </authorList>
    </citation>
    <scope>NUCLEOTIDE SEQUENCE [LARGE SCALE GENOMIC DNA]</scope>
    <source>
        <strain evidence="13 14">NRRL Y-11557</strain>
    </source>
</reference>
<proteinExistence type="inferred from homology"/>
<keyword evidence="6" id="KW-0256">Endoplasmic reticulum</keyword>
<keyword evidence="7" id="KW-0653">Protein transport</keyword>
<evidence type="ECO:0000256" key="5">
    <source>
        <dbReference type="ARBA" id="ARBA00022692"/>
    </source>
</evidence>
<dbReference type="PANTHER" id="PTHR12443:SF9">
    <property type="entry name" value="TRANSLOCATION PROTEIN SEC62"/>
    <property type="match status" value="1"/>
</dbReference>
<dbReference type="AlphaFoldDB" id="A0A1E3Q4C6"/>
<keyword evidence="9" id="KW-0811">Translocation</keyword>
<name>A0A1E3Q4C6_LIPST</name>
<keyword evidence="14" id="KW-1185">Reference proteome</keyword>
<keyword evidence="5 12" id="KW-0812">Transmembrane</keyword>
<evidence type="ECO:0000256" key="12">
    <source>
        <dbReference type="SAM" id="Phobius"/>
    </source>
</evidence>
<dbReference type="GO" id="GO:0071256">
    <property type="term" value="C:translocon complex"/>
    <property type="evidence" value="ECO:0007669"/>
    <property type="project" value="EnsemblFungi"/>
</dbReference>
<evidence type="ECO:0000256" key="11">
    <source>
        <dbReference type="SAM" id="MobiDB-lite"/>
    </source>
</evidence>